<keyword evidence="2" id="KW-1185">Reference proteome</keyword>
<evidence type="ECO:0000313" key="1">
    <source>
        <dbReference type="EMBL" id="RSM43231.1"/>
    </source>
</evidence>
<dbReference type="OrthoDB" id="3642867at2"/>
<evidence type="ECO:0000313" key="2">
    <source>
        <dbReference type="Proteomes" id="UP000286716"/>
    </source>
</evidence>
<gene>
    <name evidence="1" type="ORF">DMA12_19615</name>
</gene>
<comment type="caution">
    <text evidence="1">The sequence shown here is derived from an EMBL/GenBank/DDBJ whole genome shotgun (WGS) entry which is preliminary data.</text>
</comment>
<sequence length="77" mass="8358">MDDYAENDLDYAATSAAQRFDLDQAQARELVDLVADAFTEGGDAVEDAAWDVQDREPGVAGEDFVDDVAENLGYDLP</sequence>
<accession>A0A428WJH3</accession>
<dbReference type="EMBL" id="QHHU01000026">
    <property type="protein sequence ID" value="RSM43231.1"/>
    <property type="molecule type" value="Genomic_DNA"/>
</dbReference>
<reference evidence="1 2" key="1">
    <citation type="submission" date="2018-05" db="EMBL/GenBank/DDBJ databases">
        <title>Evolution of GPA BGCs.</title>
        <authorList>
            <person name="Waglechner N."/>
            <person name="Wright G.D."/>
        </authorList>
    </citation>
    <scope>NUCLEOTIDE SEQUENCE [LARGE SCALE GENOMIC DNA]</scope>
    <source>
        <strain evidence="1 2">DSM 5908</strain>
    </source>
</reference>
<name>A0A428WJH3_AMYBA</name>
<dbReference type="Proteomes" id="UP000286716">
    <property type="component" value="Unassembled WGS sequence"/>
</dbReference>
<proteinExistence type="predicted"/>
<protein>
    <submittedName>
        <fullName evidence="1">Uncharacterized protein</fullName>
    </submittedName>
</protein>
<organism evidence="1 2">
    <name type="scientific">Amycolatopsis balhimycina DSM 5908</name>
    <dbReference type="NCBI Taxonomy" id="1081091"/>
    <lineage>
        <taxon>Bacteria</taxon>
        <taxon>Bacillati</taxon>
        <taxon>Actinomycetota</taxon>
        <taxon>Actinomycetes</taxon>
        <taxon>Pseudonocardiales</taxon>
        <taxon>Pseudonocardiaceae</taxon>
        <taxon>Amycolatopsis</taxon>
    </lineage>
</organism>
<dbReference type="AlphaFoldDB" id="A0A428WJH3"/>